<proteinExistence type="predicted"/>
<evidence type="ECO:0000313" key="3">
    <source>
        <dbReference type="EMBL" id="SKB87081.1"/>
    </source>
</evidence>
<accession>A0A1T5ET16</accession>
<evidence type="ECO:0000256" key="1">
    <source>
        <dbReference type="SAM" id="MobiDB-lite"/>
    </source>
</evidence>
<dbReference type="InterPro" id="IPR027367">
    <property type="entry name" value="Gly-zipper_YMGG"/>
</dbReference>
<sequence>MIPVVSCFVLVLFLAIKTKLWIRSSIWTISGWLYPTKVPQNVLFAVHCEVGTVLGLIRDVNQPNIKMNKLPISIISAAIFMASCNSSADKEATLLKEKQFAIDSMKHVMEKKAIVDSMNTVMANREAEKKAEEAKVAEEKSERTVAANSTAPAPAARKKGWNHTAKGAVVGAGTGAITGAIVNKKRGEGALVGSLIGAGVGAGTGAIVDNSKKKKRNNN</sequence>
<dbReference type="EMBL" id="FUZA01000002">
    <property type="protein sequence ID" value="SKB87081.1"/>
    <property type="molecule type" value="Genomic_DNA"/>
</dbReference>
<feature type="compositionally biased region" description="Basic and acidic residues" evidence="1">
    <location>
        <begin position="131"/>
        <end position="143"/>
    </location>
</feature>
<dbReference type="STRING" id="651661.SAMN05660293_02741"/>
<keyword evidence="4" id="KW-1185">Reference proteome</keyword>
<protein>
    <submittedName>
        <fullName evidence="3">Glycine zipper</fullName>
    </submittedName>
</protein>
<dbReference type="Pfam" id="PF13441">
    <property type="entry name" value="Gly-zipper_YMGG"/>
    <property type="match status" value="1"/>
</dbReference>
<organism evidence="3 4">
    <name type="scientific">Dyadobacter psychrophilus</name>
    <dbReference type="NCBI Taxonomy" id="651661"/>
    <lineage>
        <taxon>Bacteria</taxon>
        <taxon>Pseudomonadati</taxon>
        <taxon>Bacteroidota</taxon>
        <taxon>Cytophagia</taxon>
        <taxon>Cytophagales</taxon>
        <taxon>Spirosomataceae</taxon>
        <taxon>Dyadobacter</taxon>
    </lineage>
</organism>
<feature type="region of interest" description="Disordered" evidence="1">
    <location>
        <begin position="131"/>
        <end position="162"/>
    </location>
</feature>
<reference evidence="4" key="1">
    <citation type="submission" date="2017-02" db="EMBL/GenBank/DDBJ databases">
        <authorList>
            <person name="Varghese N."/>
            <person name="Submissions S."/>
        </authorList>
    </citation>
    <scope>NUCLEOTIDE SEQUENCE [LARGE SCALE GENOMIC DNA]</scope>
    <source>
        <strain evidence="4">DSM 22270</strain>
    </source>
</reference>
<gene>
    <name evidence="3" type="ORF">SAMN05660293_02741</name>
</gene>
<evidence type="ECO:0000313" key="4">
    <source>
        <dbReference type="Proteomes" id="UP000190897"/>
    </source>
</evidence>
<feature type="compositionally biased region" description="Low complexity" evidence="1">
    <location>
        <begin position="146"/>
        <end position="155"/>
    </location>
</feature>
<evidence type="ECO:0000259" key="2">
    <source>
        <dbReference type="Pfam" id="PF13441"/>
    </source>
</evidence>
<dbReference type="AlphaFoldDB" id="A0A1T5ET16"/>
<name>A0A1T5ET16_9BACT</name>
<feature type="domain" description="YMGG-like Gly-zipper" evidence="2">
    <location>
        <begin position="162"/>
        <end position="206"/>
    </location>
</feature>
<dbReference type="Proteomes" id="UP000190897">
    <property type="component" value="Unassembled WGS sequence"/>
</dbReference>